<sequence>MVIVITGASKGIGLALVKHYIENDHTVIGCSRTKPDFEHEHFCHYLGDVTNYDEVQKFAFEVANAHPVVDVLINNAGAASMNHFILTDPRSAERLMRINYLSAFACSRGFIRLLRKSEHPRIINFTTVAVPLNLEGELAYGASKAAVESLTKVLSKELGSFRITVNAVGPAPTKTNLIANVPKHKLEKILEQQAIRRFAEFEDIVQVIDFYMNPKSDFITGQIIYLGGICR</sequence>
<evidence type="ECO:0000313" key="1">
    <source>
        <dbReference type="EMBL" id="QOX65173.1"/>
    </source>
</evidence>
<gene>
    <name evidence="1" type="ORF">FRZ06_18365</name>
</gene>
<accession>A0ACD1AFZ8</accession>
<evidence type="ECO:0000313" key="2">
    <source>
        <dbReference type="Proteomes" id="UP000594014"/>
    </source>
</evidence>
<protein>
    <submittedName>
        <fullName evidence="1">SDR family oxidoreductase</fullName>
    </submittedName>
</protein>
<reference evidence="1" key="1">
    <citation type="submission" date="2019-08" db="EMBL/GenBank/DDBJ databases">
        <title>Genome sequence of Clostridiales bacterium MT110.</title>
        <authorList>
            <person name="Cao J."/>
        </authorList>
    </citation>
    <scope>NUCLEOTIDE SEQUENCE</scope>
    <source>
        <strain evidence="1">MT110</strain>
    </source>
</reference>
<name>A0ACD1AFZ8_9FIRM</name>
<organism evidence="1 2">
    <name type="scientific">Anoxybacterium hadale</name>
    <dbReference type="NCBI Taxonomy" id="3408580"/>
    <lineage>
        <taxon>Bacteria</taxon>
        <taxon>Bacillati</taxon>
        <taxon>Bacillota</taxon>
        <taxon>Clostridia</taxon>
        <taxon>Peptostreptococcales</taxon>
        <taxon>Anaerovoracaceae</taxon>
        <taxon>Anoxybacterium</taxon>
    </lineage>
</organism>
<keyword evidence="2" id="KW-1185">Reference proteome</keyword>
<dbReference type="EMBL" id="CP042469">
    <property type="protein sequence ID" value="QOX65173.1"/>
    <property type="molecule type" value="Genomic_DNA"/>
</dbReference>
<dbReference type="Proteomes" id="UP000594014">
    <property type="component" value="Chromosome"/>
</dbReference>
<proteinExistence type="predicted"/>